<accession>A0ABY3S4M6</accession>
<feature type="signal peptide" evidence="1">
    <location>
        <begin position="1"/>
        <end position="21"/>
    </location>
</feature>
<dbReference type="PROSITE" id="PS51257">
    <property type="entry name" value="PROKAR_LIPOPROTEIN"/>
    <property type="match status" value="1"/>
</dbReference>
<sequence>MKFNNRILLLCSLMLSSGCLAEGKARELYDQGVLKEPGPNLMIELRDMANNGDAQA</sequence>
<gene>
    <name evidence="2" type="ORF">G163CM_24180</name>
</gene>
<dbReference type="EMBL" id="CP087880">
    <property type="protein sequence ID" value="UGS41701.1"/>
    <property type="molecule type" value="Genomic_DNA"/>
</dbReference>
<evidence type="ECO:0008006" key="4">
    <source>
        <dbReference type="Google" id="ProtNLM"/>
    </source>
</evidence>
<keyword evidence="3" id="KW-1185">Reference proteome</keyword>
<organism evidence="2 3">
    <name type="scientific">Pseudocitrobacter corydidari</name>
    <dbReference type="NCBI Taxonomy" id="2891570"/>
    <lineage>
        <taxon>Bacteria</taxon>
        <taxon>Pseudomonadati</taxon>
        <taxon>Pseudomonadota</taxon>
        <taxon>Gammaproteobacteria</taxon>
        <taxon>Enterobacterales</taxon>
        <taxon>Enterobacteriaceae</taxon>
        <taxon>Pseudocitrobacter</taxon>
    </lineage>
</organism>
<name>A0ABY3S4M6_9ENTR</name>
<evidence type="ECO:0000313" key="2">
    <source>
        <dbReference type="EMBL" id="UGS41701.1"/>
    </source>
</evidence>
<dbReference type="Proteomes" id="UP001199659">
    <property type="component" value="Chromosome"/>
</dbReference>
<proteinExistence type="predicted"/>
<feature type="chain" id="PRO_5046525072" description="Sel1 repeat family protein" evidence="1">
    <location>
        <begin position="22"/>
        <end position="56"/>
    </location>
</feature>
<evidence type="ECO:0000256" key="1">
    <source>
        <dbReference type="SAM" id="SignalP"/>
    </source>
</evidence>
<protein>
    <recommendedName>
        <fullName evidence="4">Sel1 repeat family protein</fullName>
    </recommendedName>
</protein>
<keyword evidence="1" id="KW-0732">Signal</keyword>
<evidence type="ECO:0000313" key="3">
    <source>
        <dbReference type="Proteomes" id="UP001199659"/>
    </source>
</evidence>
<reference evidence="2 3" key="1">
    <citation type="journal article" date="2022" name="Int. J. Syst. Evol. Microbiol.">
        <title>Pseudocitrobacter corydidari sp. nov., isolated from the Asian emerald cockroach Corydidarum magnifica.</title>
        <authorList>
            <person name="Guzman J."/>
            <person name="Poehlein A."/>
            <person name="Glaeser S.P."/>
            <person name="Schwengers O."/>
            <person name="Blom J."/>
            <person name="Hollensteiner J."/>
            <person name="Kampfer P."/>
            <person name="Vilcinskas A."/>
        </authorList>
    </citation>
    <scope>NUCLEOTIDE SEQUENCE [LARGE SCALE GENOMIC DNA]</scope>
    <source>
        <strain evidence="2">G163CM</strain>
    </source>
</reference>